<sequence length="70" mass="7754">VHRHPSQSGVKIVCLRFVVTLGSDGYHSHSIENGTNSSCWQPYPQGRVALDEANVEVRLATQIIPNKKNI</sequence>
<keyword evidence="2" id="KW-1185">Reference proteome</keyword>
<gene>
    <name evidence="1" type="ORF">H5410_001270</name>
</gene>
<proteinExistence type="predicted"/>
<name>A0A9J6AYR1_SOLCO</name>
<protein>
    <submittedName>
        <fullName evidence="1">Uncharacterized protein</fullName>
    </submittedName>
</protein>
<comment type="caution">
    <text evidence="1">The sequence shown here is derived from an EMBL/GenBank/DDBJ whole genome shotgun (WGS) entry which is preliminary data.</text>
</comment>
<reference evidence="1 2" key="1">
    <citation type="submission" date="2020-09" db="EMBL/GenBank/DDBJ databases">
        <title>De no assembly of potato wild relative species, Solanum commersonii.</title>
        <authorList>
            <person name="Cho K."/>
        </authorList>
    </citation>
    <scope>NUCLEOTIDE SEQUENCE [LARGE SCALE GENOMIC DNA]</scope>
    <source>
        <strain evidence="1">LZ3.2</strain>
        <tissue evidence="1">Leaf</tissue>
    </source>
</reference>
<dbReference type="AlphaFoldDB" id="A0A9J6AYR1"/>
<feature type="non-terminal residue" evidence="1">
    <location>
        <position position="1"/>
    </location>
</feature>
<accession>A0A9J6AYR1</accession>
<dbReference type="Proteomes" id="UP000824120">
    <property type="component" value="Chromosome 1"/>
</dbReference>
<dbReference type="EMBL" id="JACXVP010000001">
    <property type="protein sequence ID" value="KAG5629553.1"/>
    <property type="molecule type" value="Genomic_DNA"/>
</dbReference>
<evidence type="ECO:0000313" key="1">
    <source>
        <dbReference type="EMBL" id="KAG5629553.1"/>
    </source>
</evidence>
<organism evidence="1 2">
    <name type="scientific">Solanum commersonii</name>
    <name type="common">Commerson's wild potato</name>
    <name type="synonym">Commerson's nightshade</name>
    <dbReference type="NCBI Taxonomy" id="4109"/>
    <lineage>
        <taxon>Eukaryota</taxon>
        <taxon>Viridiplantae</taxon>
        <taxon>Streptophyta</taxon>
        <taxon>Embryophyta</taxon>
        <taxon>Tracheophyta</taxon>
        <taxon>Spermatophyta</taxon>
        <taxon>Magnoliopsida</taxon>
        <taxon>eudicotyledons</taxon>
        <taxon>Gunneridae</taxon>
        <taxon>Pentapetalae</taxon>
        <taxon>asterids</taxon>
        <taxon>lamiids</taxon>
        <taxon>Solanales</taxon>
        <taxon>Solanaceae</taxon>
        <taxon>Solanoideae</taxon>
        <taxon>Solaneae</taxon>
        <taxon>Solanum</taxon>
    </lineage>
</organism>
<evidence type="ECO:0000313" key="2">
    <source>
        <dbReference type="Proteomes" id="UP000824120"/>
    </source>
</evidence>